<dbReference type="Proteomes" id="UP000007431">
    <property type="component" value="Unassembled WGS sequence"/>
</dbReference>
<reference evidence="1 2" key="1">
    <citation type="journal article" date="2010" name="Nat. Biotechnol.">
        <title>Genome sequence of the model mushroom Schizophyllum commune.</title>
        <authorList>
            <person name="Ohm R.A."/>
            <person name="de Jong J.F."/>
            <person name="Lugones L.G."/>
            <person name="Aerts A."/>
            <person name="Kothe E."/>
            <person name="Stajich J.E."/>
            <person name="de Vries R.P."/>
            <person name="Record E."/>
            <person name="Levasseur A."/>
            <person name="Baker S.E."/>
            <person name="Bartholomew K.A."/>
            <person name="Coutinho P.M."/>
            <person name="Erdmann S."/>
            <person name="Fowler T.J."/>
            <person name="Gathman A.C."/>
            <person name="Lombard V."/>
            <person name="Henrissat B."/>
            <person name="Knabe N."/>
            <person name="Kuees U."/>
            <person name="Lilly W.W."/>
            <person name="Lindquist E."/>
            <person name="Lucas S."/>
            <person name="Magnuson J.K."/>
            <person name="Piumi F."/>
            <person name="Raudaskoski M."/>
            <person name="Salamov A."/>
            <person name="Schmutz J."/>
            <person name="Schwarze F.W.M.R."/>
            <person name="vanKuyk P.A."/>
            <person name="Horton J.S."/>
            <person name="Grigoriev I.V."/>
            <person name="Woesten H.A.B."/>
        </authorList>
    </citation>
    <scope>NUCLEOTIDE SEQUENCE [LARGE SCALE GENOMIC DNA]</scope>
    <source>
        <strain evidence="2">H4-8 / FGSC 9210</strain>
    </source>
</reference>
<evidence type="ECO:0000313" key="2">
    <source>
        <dbReference type="Proteomes" id="UP000007431"/>
    </source>
</evidence>
<gene>
    <name evidence="1" type="ORF">SCHCODRAFT_9883</name>
</gene>
<proteinExistence type="predicted"/>
<accession>D8PKJ9</accession>
<sequence length="80" mass="8868">MPRLLAMWGERWGTDVLRGCLTQRMRAGGGKNETEEGYTRRGVILRRVSCSRAPPIQDVQISHCSCPCVPFAPPSSLPRA</sequence>
<keyword evidence="2" id="KW-1185">Reference proteome</keyword>
<organism evidence="2">
    <name type="scientific">Schizophyllum commune (strain H4-8 / FGSC 9210)</name>
    <name type="common">Split gill fungus</name>
    <dbReference type="NCBI Taxonomy" id="578458"/>
    <lineage>
        <taxon>Eukaryota</taxon>
        <taxon>Fungi</taxon>
        <taxon>Dikarya</taxon>
        <taxon>Basidiomycota</taxon>
        <taxon>Agaricomycotina</taxon>
        <taxon>Agaricomycetes</taxon>
        <taxon>Agaricomycetidae</taxon>
        <taxon>Agaricales</taxon>
        <taxon>Schizophyllaceae</taxon>
        <taxon>Schizophyllum</taxon>
    </lineage>
</organism>
<dbReference type="InParanoid" id="D8PKJ9"/>
<dbReference type="VEuPathDB" id="FungiDB:SCHCODRAFT_02623981"/>
<dbReference type="EMBL" id="GL377302">
    <property type="protein sequence ID" value="EFJ01955.1"/>
    <property type="molecule type" value="Genomic_DNA"/>
</dbReference>
<protein>
    <submittedName>
        <fullName evidence="1">Expressed protein</fullName>
    </submittedName>
</protein>
<dbReference type="HOGENOM" id="CLU_2591141_0_0_1"/>
<evidence type="ECO:0000313" key="1">
    <source>
        <dbReference type="EMBL" id="EFJ01955.1"/>
    </source>
</evidence>
<dbReference type="AlphaFoldDB" id="D8PKJ9"/>
<name>D8PKJ9_SCHCM</name>